<name>A0A7C1NME7_UNCC3</name>
<sequence>MKKGFTIIEVLVALVLLTVGAGGAFALLSRTISFTSTANGRLVATYLAQEGIEIVRNIRDTNWLQGEALNEGIADGDWRVDYTEAELDNPYDGEFLKLSGGMYQYVLGDDTSLQRNITIGNIADGITVDVEVSWTTKGQAHSVESSTILYNWLPQREPE</sequence>
<reference evidence="1" key="1">
    <citation type="journal article" date="2020" name="mSystems">
        <title>Genome- and Community-Level Interaction Insights into Carbon Utilization and Element Cycling Functions of Hydrothermarchaeota in Hydrothermal Sediment.</title>
        <authorList>
            <person name="Zhou Z."/>
            <person name="Liu Y."/>
            <person name="Xu W."/>
            <person name="Pan J."/>
            <person name="Luo Z.H."/>
            <person name="Li M."/>
        </authorList>
    </citation>
    <scope>NUCLEOTIDE SEQUENCE [LARGE SCALE GENOMIC DNA]</scope>
    <source>
        <strain evidence="1">HyVt-369</strain>
    </source>
</reference>
<proteinExistence type="predicted"/>
<dbReference type="EMBL" id="DRHL01000056">
    <property type="protein sequence ID" value="HEB13543.1"/>
    <property type="molecule type" value="Genomic_DNA"/>
</dbReference>
<dbReference type="Proteomes" id="UP000885695">
    <property type="component" value="Unassembled WGS sequence"/>
</dbReference>
<dbReference type="NCBIfam" id="TIGR02532">
    <property type="entry name" value="IV_pilin_GFxxxE"/>
    <property type="match status" value="1"/>
</dbReference>
<dbReference type="Pfam" id="PF07963">
    <property type="entry name" value="N_methyl"/>
    <property type="match status" value="1"/>
</dbReference>
<protein>
    <submittedName>
        <fullName evidence="1">Prepilin-type N-terminal cleavage/methylation domain-containing protein</fullName>
    </submittedName>
</protein>
<evidence type="ECO:0000313" key="1">
    <source>
        <dbReference type="EMBL" id="HEB13543.1"/>
    </source>
</evidence>
<dbReference type="AlphaFoldDB" id="A0A7C1NME7"/>
<organism evidence="1">
    <name type="scientific">candidate division CPR3 bacterium</name>
    <dbReference type="NCBI Taxonomy" id="2268181"/>
    <lineage>
        <taxon>Bacteria</taxon>
        <taxon>Bacteria division CPR3</taxon>
    </lineage>
</organism>
<gene>
    <name evidence="1" type="ORF">ENI13_01030</name>
</gene>
<accession>A0A7C1NME7</accession>
<comment type="caution">
    <text evidence="1">The sequence shown here is derived from an EMBL/GenBank/DDBJ whole genome shotgun (WGS) entry which is preliminary data.</text>
</comment>
<dbReference type="InterPro" id="IPR012902">
    <property type="entry name" value="N_methyl_site"/>
</dbReference>